<organism evidence="6 7">
    <name type="scientific">Dunaliella salina</name>
    <name type="common">Green alga</name>
    <name type="synonym">Protococcus salinus</name>
    <dbReference type="NCBI Taxonomy" id="3046"/>
    <lineage>
        <taxon>Eukaryota</taxon>
        <taxon>Viridiplantae</taxon>
        <taxon>Chlorophyta</taxon>
        <taxon>core chlorophytes</taxon>
        <taxon>Chlorophyceae</taxon>
        <taxon>CS clade</taxon>
        <taxon>Chlamydomonadales</taxon>
        <taxon>Dunaliellaceae</taxon>
        <taxon>Dunaliella</taxon>
    </lineage>
</organism>
<dbReference type="InterPro" id="IPR036770">
    <property type="entry name" value="Ankyrin_rpt-contain_sf"/>
</dbReference>
<feature type="region of interest" description="Disordered" evidence="4">
    <location>
        <begin position="59"/>
        <end position="104"/>
    </location>
</feature>
<evidence type="ECO:0000256" key="2">
    <source>
        <dbReference type="ARBA" id="ARBA00023043"/>
    </source>
</evidence>
<sequence>MGRLEVVKLLLDRGADMDMADEDGHTPLWQACYGGRLEVVKLLLDRGADMDMADKARCTAAPFPSAPPPASVSSARPDGQQATRTAAPSPAAPPSASVSNTRPTGQRKANVFISFRVKEAQTEAVALKRALEAENIPTFCSSMDIPEGADWVRTITAALHAAQLVVVLATPTYGSPGTDSFATAEELSYAKRKKKMLYVVPMAEEWEDPTTDVLLGMIQKGAEAPQDGPGNEEATSSTVAELARAKSMDPVVCTVGIVGGVTPGHVWKLAKKYWAGWKEPYANTAASSPSLQAPQSLMVSATAAAAAADVLPGSFAESTIPGSCLRQAAQTGLKQGSAALYKVQKGCPVLQVACELLSGSRTSRLATQLVLPQRLVSASAITSYPGEKHAGLTLATGVPREGSSPEECEKLLKERLEQLSSSAPSHDVRMVAERTFYPDNVFVGLVSRK</sequence>
<accession>A0ABQ7FVY9</accession>
<dbReference type="PROSITE" id="PS50297">
    <property type="entry name" value="ANK_REP_REGION"/>
    <property type="match status" value="2"/>
</dbReference>
<proteinExistence type="predicted"/>
<dbReference type="PROSITE" id="PS50088">
    <property type="entry name" value="ANK_REPEAT"/>
    <property type="match status" value="2"/>
</dbReference>
<feature type="repeat" description="ANK" evidence="3">
    <location>
        <begin position="1"/>
        <end position="22"/>
    </location>
</feature>
<evidence type="ECO:0000313" key="6">
    <source>
        <dbReference type="EMBL" id="KAF5826529.1"/>
    </source>
</evidence>
<dbReference type="InterPro" id="IPR035897">
    <property type="entry name" value="Toll_tir_struct_dom_sf"/>
</dbReference>
<keyword evidence="7" id="KW-1185">Reference proteome</keyword>
<reference evidence="6" key="1">
    <citation type="submission" date="2017-08" db="EMBL/GenBank/DDBJ databases">
        <authorList>
            <person name="Polle J.E."/>
            <person name="Barry K."/>
            <person name="Cushman J."/>
            <person name="Schmutz J."/>
            <person name="Tran D."/>
            <person name="Hathwaick L.T."/>
            <person name="Yim W.C."/>
            <person name="Jenkins J."/>
            <person name="Mckie-Krisberg Z.M."/>
            <person name="Prochnik S."/>
            <person name="Lindquist E."/>
            <person name="Dockter R.B."/>
            <person name="Adam C."/>
            <person name="Molina H."/>
            <person name="Bunkerborg J."/>
            <person name="Jin E."/>
            <person name="Buchheim M."/>
            <person name="Magnuson J."/>
        </authorList>
    </citation>
    <scope>NUCLEOTIDE SEQUENCE</scope>
    <source>
        <strain evidence="6">CCAP 19/18</strain>
    </source>
</reference>
<dbReference type="Pfam" id="PF12796">
    <property type="entry name" value="Ank_2"/>
    <property type="match status" value="1"/>
</dbReference>
<evidence type="ECO:0000256" key="3">
    <source>
        <dbReference type="PROSITE-ProRule" id="PRU00023"/>
    </source>
</evidence>
<dbReference type="SUPFAM" id="SSF52200">
    <property type="entry name" value="Toll/Interleukin receptor TIR domain"/>
    <property type="match status" value="1"/>
</dbReference>
<dbReference type="Gene3D" id="1.25.40.20">
    <property type="entry name" value="Ankyrin repeat-containing domain"/>
    <property type="match status" value="1"/>
</dbReference>
<dbReference type="EMBL" id="MU070856">
    <property type="protein sequence ID" value="KAF5826529.1"/>
    <property type="molecule type" value="Genomic_DNA"/>
</dbReference>
<dbReference type="Gene3D" id="3.30.830.10">
    <property type="entry name" value="Metalloenzyme, LuxS/M16 peptidase-like"/>
    <property type="match status" value="1"/>
</dbReference>
<feature type="domain" description="TIR" evidence="5">
    <location>
        <begin position="111"/>
        <end position="209"/>
    </location>
</feature>
<dbReference type="SMART" id="SM00248">
    <property type="entry name" value="ANK"/>
    <property type="match status" value="1"/>
</dbReference>
<protein>
    <recommendedName>
        <fullName evidence="5">TIR domain-containing protein</fullName>
    </recommendedName>
</protein>
<dbReference type="InterPro" id="IPR000157">
    <property type="entry name" value="TIR_dom"/>
</dbReference>
<name>A0ABQ7FVY9_DUNSA</name>
<keyword evidence="2 3" id="KW-0040">ANK repeat</keyword>
<dbReference type="Gene3D" id="3.40.50.10140">
    <property type="entry name" value="Toll/interleukin-1 receptor homology (TIR) domain"/>
    <property type="match status" value="1"/>
</dbReference>
<comment type="caution">
    <text evidence="6">The sequence shown here is derived from an EMBL/GenBank/DDBJ whole genome shotgun (WGS) entry which is preliminary data.</text>
</comment>
<feature type="compositionally biased region" description="Low complexity" evidence="4">
    <location>
        <begin position="86"/>
        <end position="99"/>
    </location>
</feature>
<dbReference type="PANTHER" id="PTHR24171:SF9">
    <property type="entry name" value="ANKYRIN REPEAT DOMAIN-CONTAINING PROTEIN 39"/>
    <property type="match status" value="1"/>
</dbReference>
<evidence type="ECO:0000256" key="4">
    <source>
        <dbReference type="SAM" id="MobiDB-lite"/>
    </source>
</evidence>
<evidence type="ECO:0000313" key="7">
    <source>
        <dbReference type="Proteomes" id="UP000815325"/>
    </source>
</evidence>
<dbReference type="Proteomes" id="UP000815325">
    <property type="component" value="Unassembled WGS sequence"/>
</dbReference>
<dbReference type="SUPFAM" id="SSF48403">
    <property type="entry name" value="Ankyrin repeat"/>
    <property type="match status" value="1"/>
</dbReference>
<dbReference type="PANTHER" id="PTHR24171">
    <property type="entry name" value="ANKYRIN REPEAT DOMAIN-CONTAINING PROTEIN 39-RELATED"/>
    <property type="match status" value="1"/>
</dbReference>
<gene>
    <name evidence="6" type="ORF">DUNSADRAFT_2821</name>
</gene>
<feature type="repeat" description="ANK" evidence="3">
    <location>
        <begin position="23"/>
        <end position="55"/>
    </location>
</feature>
<dbReference type="InterPro" id="IPR002110">
    <property type="entry name" value="Ankyrin_rpt"/>
</dbReference>
<keyword evidence="1" id="KW-0677">Repeat</keyword>
<evidence type="ECO:0000256" key="1">
    <source>
        <dbReference type="ARBA" id="ARBA00022737"/>
    </source>
</evidence>
<evidence type="ECO:0000259" key="5">
    <source>
        <dbReference type="Pfam" id="PF13676"/>
    </source>
</evidence>
<dbReference type="Pfam" id="PF13676">
    <property type="entry name" value="TIR_2"/>
    <property type="match status" value="1"/>
</dbReference>